<evidence type="ECO:0000259" key="1">
    <source>
        <dbReference type="PROSITE" id="PS51819"/>
    </source>
</evidence>
<protein>
    <submittedName>
        <fullName evidence="2">VOC family protein</fullName>
    </submittedName>
</protein>
<dbReference type="RefSeq" id="WP_061071767.1">
    <property type="nucleotide sequence ID" value="NZ_CP014060.2"/>
</dbReference>
<dbReference type="PANTHER" id="PTHR33993:SF2">
    <property type="entry name" value="VOC DOMAIN-CONTAINING PROTEIN"/>
    <property type="match status" value="1"/>
</dbReference>
<dbReference type="Pfam" id="PF00903">
    <property type="entry name" value="Glyoxalase"/>
    <property type="match status" value="1"/>
</dbReference>
<feature type="domain" description="VOC" evidence="1">
    <location>
        <begin position="3"/>
        <end position="121"/>
    </location>
</feature>
<dbReference type="CDD" id="cd07247">
    <property type="entry name" value="SgaA_N_like"/>
    <property type="match status" value="1"/>
</dbReference>
<dbReference type="InterPro" id="IPR052164">
    <property type="entry name" value="Anthracycline_SecMetBiosynth"/>
</dbReference>
<proteinExistence type="predicted"/>
<dbReference type="InterPro" id="IPR037523">
    <property type="entry name" value="VOC_core"/>
</dbReference>
<dbReference type="SUPFAM" id="SSF54593">
    <property type="entry name" value="Glyoxalase/Bleomycin resistance protein/Dihydroxybiphenyl dioxygenase"/>
    <property type="match status" value="1"/>
</dbReference>
<dbReference type="PANTHER" id="PTHR33993">
    <property type="entry name" value="GLYOXALASE-RELATED"/>
    <property type="match status" value="1"/>
</dbReference>
<organism evidence="2 3">
    <name type="scientific">Alcaligenes xylosoxydans xylosoxydans</name>
    <name type="common">Achromobacter xylosoxidans</name>
    <dbReference type="NCBI Taxonomy" id="85698"/>
    <lineage>
        <taxon>Bacteria</taxon>
        <taxon>Pseudomonadati</taxon>
        <taxon>Pseudomonadota</taxon>
        <taxon>Betaproteobacteria</taxon>
        <taxon>Burkholderiales</taxon>
        <taxon>Alcaligenaceae</taxon>
        <taxon>Achromobacter</taxon>
    </lineage>
</organism>
<dbReference type="EMBL" id="CP014060">
    <property type="protein sequence ID" value="AMG36017.1"/>
    <property type="molecule type" value="Genomic_DNA"/>
</dbReference>
<evidence type="ECO:0000313" key="2">
    <source>
        <dbReference type="EMBL" id="AMG36017.1"/>
    </source>
</evidence>
<name>A0A0X8NX90_ALCXX</name>
<dbReference type="Proteomes" id="UP000060602">
    <property type="component" value="Chromosome"/>
</dbReference>
<dbReference type="InterPro" id="IPR029068">
    <property type="entry name" value="Glyas_Bleomycin-R_OHBP_Dase"/>
</dbReference>
<dbReference type="Gene3D" id="3.10.180.10">
    <property type="entry name" value="2,3-Dihydroxybiphenyl 1,2-Dioxygenase, domain 1"/>
    <property type="match status" value="1"/>
</dbReference>
<evidence type="ECO:0000313" key="3">
    <source>
        <dbReference type="Proteomes" id="UP000060602"/>
    </source>
</evidence>
<gene>
    <name evidence="2" type="ORF">AL504_08240</name>
</gene>
<dbReference type="InterPro" id="IPR004360">
    <property type="entry name" value="Glyas_Fos-R_dOase_dom"/>
</dbReference>
<sequence length="131" mass="14158">MNLIQHVEIPATDLERAMRFYSQVFGIAFEGIVDLHDSRFAYFPFKEGEDGASGALAQGPAYLPTLHGPIVYFGLRDLDAALRQAQALGSEVLFPKTPTGTGWQVAEIRDSEGNRIALQARTAAPKAPGLG</sequence>
<dbReference type="AlphaFoldDB" id="A0A0X8NX90"/>
<reference evidence="3" key="1">
    <citation type="submission" date="2015-12" db="EMBL/GenBank/DDBJ databases">
        <title>FDA dAtabase for Regulatory Grade micrObial Sequences (FDA-ARGOS): Supporting development and validation of Infectious Disease Dx tests.</title>
        <authorList>
            <person name="Case J."/>
            <person name="Tallon L."/>
            <person name="Sadzewicz L."/>
            <person name="Sengamalay N."/>
            <person name="Ott S."/>
            <person name="Godinez A."/>
            <person name="Nagaraj S."/>
            <person name="Nadendla S."/>
            <person name="Sichtig H."/>
        </authorList>
    </citation>
    <scope>NUCLEOTIDE SEQUENCE [LARGE SCALE GENOMIC DNA]</scope>
    <source>
        <strain evidence="3">FDAARGOS_147</strain>
    </source>
</reference>
<accession>A0A0X8NX90</accession>
<dbReference type="PROSITE" id="PS51819">
    <property type="entry name" value="VOC"/>
    <property type="match status" value="1"/>
</dbReference>